<dbReference type="Pfam" id="PF17768">
    <property type="entry name" value="RecJ_OB"/>
    <property type="match status" value="1"/>
</dbReference>
<evidence type="ECO:0000256" key="5">
    <source>
        <dbReference type="ARBA" id="ARBA00022839"/>
    </source>
</evidence>
<dbReference type="InterPro" id="IPR001667">
    <property type="entry name" value="DDH_dom"/>
</dbReference>
<evidence type="ECO:0000256" key="3">
    <source>
        <dbReference type="ARBA" id="ARBA00022722"/>
    </source>
</evidence>
<evidence type="ECO:0000256" key="2">
    <source>
        <dbReference type="ARBA" id="ARBA00019841"/>
    </source>
</evidence>
<organism evidence="10 11">
    <name type="scientific">Candidatus Magasanikbacteria bacterium GW2011_GWA2_45_39</name>
    <dbReference type="NCBI Taxonomy" id="1619041"/>
    <lineage>
        <taxon>Bacteria</taxon>
        <taxon>Candidatus Magasanikiibacteriota</taxon>
    </lineage>
</organism>
<sequence length="584" mass="65191">MQKKWVVLPPAPQEFLEQFPSIHSVGASLLYHRGLKTQETIDKFLSPDYSRDMHDPFLFKDMRRAVTRIITAIKQKEKIVVHGDYDADGVTASTILVSCLNRLGAVTDVFLPHREIDGYGLNMDTVRLLASDSAKLIITCDCGVSNTEEVALAQSLGVDVIITDHHSIPAKLPPAYAIVHPKIENETYPDKTLSGGGVAFKLMQGLMRMAPEALGITIENIESYEKWMLDLVAISSVADMVPLLGESRLLTKYGLTVLNKTRRLGLKTMLTRLNAQGRFKEFGVQQIGFQIAPRINAAGRMKHANTAYQLLMAETQAEAEALMDELEKSNTDRQKTSARMFEEAVELIEKNQLARKMVIVVYKDGWAPGLVGLIASRIKDRYEKPTFVMTQNHGEIMGSGRGIDAWNMIAAIQKMPELFGKFGGHPQACGLTLASPDLLESFALRINERAEEELKGVDVSPVLSIDAELSLRQVDWEFYDFTRQFEPFGQHNSSPLFLIRKVTIQDVRALGKDGQHLKLKVHDGAGTTRGVIGFCFGDEEKKGVNWCTALKLGDILDIVVEVEVNEWNGNRELQLILKDVRFTH</sequence>
<dbReference type="GO" id="GO:0006281">
    <property type="term" value="P:DNA repair"/>
    <property type="evidence" value="ECO:0007669"/>
    <property type="project" value="InterPro"/>
</dbReference>
<feature type="domain" description="RecJ OB" evidence="9">
    <location>
        <begin position="465"/>
        <end position="579"/>
    </location>
</feature>
<comment type="similarity">
    <text evidence="1">Belongs to the RecJ family.</text>
</comment>
<evidence type="ECO:0000259" key="8">
    <source>
        <dbReference type="Pfam" id="PF02272"/>
    </source>
</evidence>
<dbReference type="InterPro" id="IPR038763">
    <property type="entry name" value="DHH_sf"/>
</dbReference>
<dbReference type="SUPFAM" id="SSF64182">
    <property type="entry name" value="DHH phosphoesterases"/>
    <property type="match status" value="1"/>
</dbReference>
<gene>
    <name evidence="10" type="ORF">UX10_C0003G0013</name>
</gene>
<dbReference type="InterPro" id="IPR051673">
    <property type="entry name" value="SSDNA_exonuclease_RecJ"/>
</dbReference>
<evidence type="ECO:0000259" key="7">
    <source>
        <dbReference type="Pfam" id="PF01368"/>
    </source>
</evidence>
<dbReference type="Gene3D" id="2.40.50.460">
    <property type="match status" value="1"/>
</dbReference>
<evidence type="ECO:0000313" key="10">
    <source>
        <dbReference type="EMBL" id="KKU08003.1"/>
    </source>
</evidence>
<keyword evidence="5 10" id="KW-0269">Exonuclease</keyword>
<dbReference type="InterPro" id="IPR041122">
    <property type="entry name" value="RecJ_OB"/>
</dbReference>
<dbReference type="GO" id="GO:0008409">
    <property type="term" value="F:5'-3' exonuclease activity"/>
    <property type="evidence" value="ECO:0007669"/>
    <property type="project" value="InterPro"/>
</dbReference>
<dbReference type="PANTHER" id="PTHR30255:SF2">
    <property type="entry name" value="SINGLE-STRANDED-DNA-SPECIFIC EXONUCLEASE RECJ"/>
    <property type="match status" value="1"/>
</dbReference>
<keyword evidence="3" id="KW-0540">Nuclease</keyword>
<dbReference type="GO" id="GO:0003676">
    <property type="term" value="F:nucleic acid binding"/>
    <property type="evidence" value="ECO:0007669"/>
    <property type="project" value="InterPro"/>
</dbReference>
<evidence type="ECO:0000256" key="6">
    <source>
        <dbReference type="SAM" id="Coils"/>
    </source>
</evidence>
<evidence type="ECO:0000313" key="11">
    <source>
        <dbReference type="Proteomes" id="UP000033999"/>
    </source>
</evidence>
<dbReference type="PATRIC" id="fig|1619041.3.peg.120"/>
<proteinExistence type="inferred from homology"/>
<feature type="domain" description="DDH" evidence="7">
    <location>
        <begin position="78"/>
        <end position="233"/>
    </location>
</feature>
<dbReference type="InterPro" id="IPR003156">
    <property type="entry name" value="DHHA1_dom"/>
</dbReference>
<protein>
    <recommendedName>
        <fullName evidence="2">Single-stranded-DNA-specific exonuclease RecJ</fullName>
    </recommendedName>
</protein>
<name>A0A0G1PRA6_9BACT</name>
<evidence type="ECO:0000259" key="9">
    <source>
        <dbReference type="Pfam" id="PF17768"/>
    </source>
</evidence>
<dbReference type="EMBL" id="LCKX01000003">
    <property type="protein sequence ID" value="KKU08003.1"/>
    <property type="molecule type" value="Genomic_DNA"/>
</dbReference>
<feature type="coiled-coil region" evidence="6">
    <location>
        <begin position="305"/>
        <end position="339"/>
    </location>
</feature>
<dbReference type="Pfam" id="PF02272">
    <property type="entry name" value="DHHA1"/>
    <property type="match status" value="1"/>
</dbReference>
<dbReference type="InterPro" id="IPR004610">
    <property type="entry name" value="RecJ"/>
</dbReference>
<dbReference type="GO" id="GO:0006310">
    <property type="term" value="P:DNA recombination"/>
    <property type="evidence" value="ECO:0007669"/>
    <property type="project" value="InterPro"/>
</dbReference>
<feature type="domain" description="DHHA1" evidence="8">
    <location>
        <begin position="358"/>
        <end position="451"/>
    </location>
</feature>
<dbReference type="Proteomes" id="UP000033999">
    <property type="component" value="Unassembled WGS sequence"/>
</dbReference>
<accession>A0A0G1PRA6</accession>
<dbReference type="Gene3D" id="3.90.1640.30">
    <property type="match status" value="1"/>
</dbReference>
<dbReference type="NCBIfam" id="TIGR00644">
    <property type="entry name" value="recJ"/>
    <property type="match status" value="1"/>
</dbReference>
<keyword evidence="6" id="KW-0175">Coiled coil</keyword>
<comment type="caution">
    <text evidence="10">The sequence shown here is derived from an EMBL/GenBank/DDBJ whole genome shotgun (WGS) entry which is preliminary data.</text>
</comment>
<dbReference type="AlphaFoldDB" id="A0A0G1PRA6"/>
<evidence type="ECO:0000256" key="1">
    <source>
        <dbReference type="ARBA" id="ARBA00005915"/>
    </source>
</evidence>
<reference evidence="10 11" key="1">
    <citation type="journal article" date="2015" name="Nature">
        <title>rRNA introns, odd ribosomes, and small enigmatic genomes across a large radiation of phyla.</title>
        <authorList>
            <person name="Brown C.T."/>
            <person name="Hug L.A."/>
            <person name="Thomas B.C."/>
            <person name="Sharon I."/>
            <person name="Castelle C.J."/>
            <person name="Singh A."/>
            <person name="Wilkins M.J."/>
            <person name="Williams K.H."/>
            <person name="Banfield J.F."/>
        </authorList>
    </citation>
    <scope>NUCLEOTIDE SEQUENCE [LARGE SCALE GENOMIC DNA]</scope>
</reference>
<dbReference type="Pfam" id="PF01368">
    <property type="entry name" value="DHH"/>
    <property type="match status" value="1"/>
</dbReference>
<dbReference type="PANTHER" id="PTHR30255">
    <property type="entry name" value="SINGLE-STRANDED-DNA-SPECIFIC EXONUCLEASE RECJ"/>
    <property type="match status" value="1"/>
</dbReference>
<keyword evidence="4" id="KW-0378">Hydrolase</keyword>
<evidence type="ECO:0000256" key="4">
    <source>
        <dbReference type="ARBA" id="ARBA00022801"/>
    </source>
</evidence>